<evidence type="ECO:0000256" key="1">
    <source>
        <dbReference type="ARBA" id="ARBA00004479"/>
    </source>
</evidence>
<keyword evidence="2" id="KW-0723">Serine/threonine-protein kinase</keyword>
<dbReference type="SUPFAM" id="SSF56112">
    <property type="entry name" value="Protein kinase-like (PK-like)"/>
    <property type="match status" value="1"/>
</dbReference>
<dbReference type="PANTHER" id="PTHR27009">
    <property type="entry name" value="RUST RESISTANCE KINASE LR10-RELATED"/>
    <property type="match status" value="1"/>
</dbReference>
<dbReference type="Gene3D" id="1.10.510.10">
    <property type="entry name" value="Transferase(Phosphotransferase) domain 1"/>
    <property type="match status" value="1"/>
</dbReference>
<keyword evidence="4" id="KW-0732">Signal</keyword>
<evidence type="ECO:0000313" key="10">
    <source>
        <dbReference type="Proteomes" id="UP000238479"/>
    </source>
</evidence>
<keyword evidence="7" id="KW-0325">Glycoprotein</keyword>
<dbReference type="Gramene" id="PRQ37341">
    <property type="protein sequence ID" value="PRQ37341"/>
    <property type="gene ID" value="RchiOBHm_Chr4g0401511"/>
</dbReference>
<dbReference type="InterPro" id="IPR011009">
    <property type="entry name" value="Kinase-like_dom_sf"/>
</dbReference>
<dbReference type="GO" id="GO:0004674">
    <property type="term" value="F:protein serine/threonine kinase activity"/>
    <property type="evidence" value="ECO:0007669"/>
    <property type="project" value="UniProtKB-KW"/>
</dbReference>
<dbReference type="AlphaFoldDB" id="A0A2P6QT34"/>
<dbReference type="PROSITE" id="PS50011">
    <property type="entry name" value="PROTEIN_KINASE_DOM"/>
    <property type="match status" value="1"/>
</dbReference>
<dbReference type="Gene3D" id="3.30.200.20">
    <property type="entry name" value="Phosphorylase Kinase, domain 1"/>
    <property type="match status" value="1"/>
</dbReference>
<accession>A0A2P6QT34</accession>
<evidence type="ECO:0000256" key="4">
    <source>
        <dbReference type="ARBA" id="ARBA00022729"/>
    </source>
</evidence>
<protein>
    <recommendedName>
        <fullName evidence="8">Protein kinase domain-containing protein</fullName>
    </recommendedName>
</protein>
<dbReference type="PROSITE" id="PS00108">
    <property type="entry name" value="PROTEIN_KINASE_ST"/>
    <property type="match status" value="1"/>
</dbReference>
<evidence type="ECO:0000259" key="8">
    <source>
        <dbReference type="PROSITE" id="PS50011"/>
    </source>
</evidence>
<dbReference type="InterPro" id="IPR000719">
    <property type="entry name" value="Prot_kinase_dom"/>
</dbReference>
<evidence type="ECO:0000256" key="6">
    <source>
        <dbReference type="ARBA" id="ARBA00023136"/>
    </source>
</evidence>
<keyword evidence="10" id="KW-1185">Reference proteome</keyword>
<comment type="subcellular location">
    <subcellularLocation>
        <location evidence="1">Membrane</location>
        <topology evidence="1">Single-pass type I membrane protein</topology>
    </subcellularLocation>
</comment>
<evidence type="ECO:0000313" key="9">
    <source>
        <dbReference type="EMBL" id="PRQ37341.1"/>
    </source>
</evidence>
<keyword evidence="2" id="KW-0418">Kinase</keyword>
<dbReference type="InterPro" id="IPR045874">
    <property type="entry name" value="LRK10/LRL21-25-like"/>
</dbReference>
<organism evidence="9 10">
    <name type="scientific">Rosa chinensis</name>
    <name type="common">China rose</name>
    <dbReference type="NCBI Taxonomy" id="74649"/>
    <lineage>
        <taxon>Eukaryota</taxon>
        <taxon>Viridiplantae</taxon>
        <taxon>Streptophyta</taxon>
        <taxon>Embryophyta</taxon>
        <taxon>Tracheophyta</taxon>
        <taxon>Spermatophyta</taxon>
        <taxon>Magnoliopsida</taxon>
        <taxon>eudicotyledons</taxon>
        <taxon>Gunneridae</taxon>
        <taxon>Pentapetalae</taxon>
        <taxon>rosids</taxon>
        <taxon>fabids</taxon>
        <taxon>Rosales</taxon>
        <taxon>Rosaceae</taxon>
        <taxon>Rosoideae</taxon>
        <taxon>Rosoideae incertae sedis</taxon>
        <taxon>Rosa</taxon>
    </lineage>
</organism>
<evidence type="ECO:0000256" key="2">
    <source>
        <dbReference type="ARBA" id="ARBA00022527"/>
    </source>
</evidence>
<keyword evidence="3" id="KW-0812">Transmembrane</keyword>
<comment type="caution">
    <text evidence="9">The sequence shown here is derived from an EMBL/GenBank/DDBJ whole genome shotgun (WGS) entry which is preliminary data.</text>
</comment>
<feature type="domain" description="Protein kinase" evidence="8">
    <location>
        <begin position="1"/>
        <end position="198"/>
    </location>
</feature>
<dbReference type="SMART" id="SM00220">
    <property type="entry name" value="S_TKc"/>
    <property type="match status" value="1"/>
</dbReference>
<keyword evidence="6" id="KW-0472">Membrane</keyword>
<dbReference type="InterPro" id="IPR008271">
    <property type="entry name" value="Ser/Thr_kinase_AS"/>
</dbReference>
<dbReference type="OMA" id="WILHYDI"/>
<dbReference type="GO" id="GO:0016020">
    <property type="term" value="C:membrane"/>
    <property type="evidence" value="ECO:0007669"/>
    <property type="project" value="UniProtKB-SubCell"/>
</dbReference>
<proteinExistence type="predicted"/>
<sequence>MAEVRTLGRIHHINLVGLYGFCFERHVRAIVYEYMSNGSLDKFLFHGNKILGFEKLHEIAVGTARGIAYLHEECQQRIVHYDIKPENILLDENFFPKVADFGLAKLFNRDKTHISMTGWRGTPGYAAPEVAICCVQYRPELRPLMSGVVKMLEGEIEIPRPSINPLQHSLPGTPVMVSYSTSVFDTDSSRTITGVERC</sequence>
<keyword evidence="9" id="KW-0808">Transferase</keyword>
<dbReference type="Pfam" id="PF00069">
    <property type="entry name" value="Pkinase"/>
    <property type="match status" value="1"/>
</dbReference>
<dbReference type="GO" id="GO:0005524">
    <property type="term" value="F:ATP binding"/>
    <property type="evidence" value="ECO:0007669"/>
    <property type="project" value="InterPro"/>
</dbReference>
<evidence type="ECO:0000256" key="7">
    <source>
        <dbReference type="ARBA" id="ARBA00023180"/>
    </source>
</evidence>
<evidence type="ECO:0000256" key="5">
    <source>
        <dbReference type="ARBA" id="ARBA00022989"/>
    </source>
</evidence>
<keyword evidence="5" id="KW-1133">Transmembrane helix</keyword>
<name>A0A2P6QT34_ROSCH</name>
<reference evidence="9 10" key="1">
    <citation type="journal article" date="2018" name="Nat. Genet.">
        <title>The Rosa genome provides new insights in the design of modern roses.</title>
        <authorList>
            <person name="Bendahmane M."/>
        </authorList>
    </citation>
    <scope>NUCLEOTIDE SEQUENCE [LARGE SCALE GENOMIC DNA]</scope>
    <source>
        <strain evidence="10">cv. Old Blush</strain>
    </source>
</reference>
<evidence type="ECO:0000256" key="3">
    <source>
        <dbReference type="ARBA" id="ARBA00022692"/>
    </source>
</evidence>
<dbReference type="EMBL" id="PDCK01000042">
    <property type="protein sequence ID" value="PRQ37341.1"/>
    <property type="molecule type" value="Genomic_DNA"/>
</dbReference>
<gene>
    <name evidence="9" type="ORF">RchiOBHm_Chr4g0401511</name>
</gene>
<dbReference type="FunFam" id="1.10.510.10:FF:001424">
    <property type="entry name" value="Protein kinase superfamily protein"/>
    <property type="match status" value="1"/>
</dbReference>
<dbReference type="Proteomes" id="UP000238479">
    <property type="component" value="Chromosome 4"/>
</dbReference>